<dbReference type="AlphaFoldDB" id="A0A119VE47"/>
<protein>
    <submittedName>
        <fullName evidence="2">Uncharacterized protein</fullName>
    </submittedName>
</protein>
<dbReference type="EMBL" id="LPLZ01000074">
    <property type="protein sequence ID" value="KWN06421.1"/>
    <property type="molecule type" value="Genomic_DNA"/>
</dbReference>
<comment type="caution">
    <text evidence="2">The sequence shown here is derived from an EMBL/GenBank/DDBJ whole genome shotgun (WGS) entry which is preliminary data.</text>
</comment>
<evidence type="ECO:0000256" key="1">
    <source>
        <dbReference type="SAM" id="Phobius"/>
    </source>
</evidence>
<name>A0A119VE47_9BURK</name>
<evidence type="ECO:0000313" key="3">
    <source>
        <dbReference type="Proteomes" id="UP000068016"/>
    </source>
</evidence>
<feature type="transmembrane region" description="Helical" evidence="1">
    <location>
        <begin position="44"/>
        <end position="77"/>
    </location>
</feature>
<dbReference type="Proteomes" id="UP000068016">
    <property type="component" value="Unassembled WGS sequence"/>
</dbReference>
<evidence type="ECO:0000313" key="2">
    <source>
        <dbReference type="EMBL" id="KWN06421.1"/>
    </source>
</evidence>
<sequence>MVGLVRIAIALAIFWVVGKILVTHGQSVKFINDMVTTWPGPPSAAMFVTIGGIGTLCLTFAAVAGGAVLLLMFLVVVQIGGKDVFPQ</sequence>
<keyword evidence="1" id="KW-0812">Transmembrane</keyword>
<keyword evidence="1" id="KW-1133">Transmembrane helix</keyword>
<gene>
    <name evidence="2" type="ORF">WT83_27455</name>
</gene>
<keyword evidence="1" id="KW-0472">Membrane</keyword>
<proteinExistence type="predicted"/>
<organism evidence="2 3">
    <name type="scientific">Burkholderia territorii</name>
    <dbReference type="NCBI Taxonomy" id="1503055"/>
    <lineage>
        <taxon>Bacteria</taxon>
        <taxon>Pseudomonadati</taxon>
        <taxon>Pseudomonadota</taxon>
        <taxon>Betaproteobacteria</taxon>
        <taxon>Burkholderiales</taxon>
        <taxon>Burkholderiaceae</taxon>
        <taxon>Burkholderia</taxon>
        <taxon>Burkholderia cepacia complex</taxon>
    </lineage>
</organism>
<accession>A0A119VE47</accession>
<reference evidence="2 3" key="1">
    <citation type="submission" date="2015-11" db="EMBL/GenBank/DDBJ databases">
        <title>Expanding the genomic diversity of Burkholderia species for the development of highly accurate diagnostics.</title>
        <authorList>
            <person name="Sahl J."/>
            <person name="Keim P."/>
            <person name="Wagner D."/>
        </authorList>
    </citation>
    <scope>NUCLEOTIDE SEQUENCE [LARGE SCALE GENOMIC DNA]</scope>
    <source>
        <strain evidence="2 3">MSMB793WGS</strain>
    </source>
</reference>